<evidence type="ECO:0000256" key="7">
    <source>
        <dbReference type="ARBA" id="ARBA00023136"/>
    </source>
</evidence>
<feature type="domain" description="Major facilitator superfamily (MFS) profile" evidence="9">
    <location>
        <begin position="30"/>
        <end position="459"/>
    </location>
</feature>
<dbReference type="PANTHER" id="PTHR43184">
    <property type="entry name" value="MAJOR FACILITATOR SUPERFAMILY TRANSPORTER 16, ISOFORM B"/>
    <property type="match status" value="1"/>
</dbReference>
<keyword evidence="11" id="KW-1185">Reference proteome</keyword>
<protein>
    <recommendedName>
        <fullName evidence="9">Major facilitator superfamily (MFS) profile domain-containing protein</fullName>
    </recommendedName>
</protein>
<evidence type="ECO:0000256" key="5">
    <source>
        <dbReference type="ARBA" id="ARBA00022692"/>
    </source>
</evidence>
<keyword evidence="3" id="KW-0813">Transport</keyword>
<keyword evidence="7 8" id="KW-0472">Membrane</keyword>
<dbReference type="PROSITE" id="PS50850">
    <property type="entry name" value="MFS"/>
    <property type="match status" value="1"/>
</dbReference>
<accession>A0A9W7G8Q3</accession>
<evidence type="ECO:0000313" key="10">
    <source>
        <dbReference type="EMBL" id="GMI37210.1"/>
    </source>
</evidence>
<keyword evidence="4" id="KW-0762">Sugar transport</keyword>
<name>A0A9W7G8Q3_9STRA</name>
<reference evidence="11" key="1">
    <citation type="journal article" date="2023" name="Commun. Biol.">
        <title>Genome analysis of Parmales, the sister group of diatoms, reveals the evolutionary specialization of diatoms from phago-mixotrophs to photoautotrophs.</title>
        <authorList>
            <person name="Ban H."/>
            <person name="Sato S."/>
            <person name="Yoshikawa S."/>
            <person name="Yamada K."/>
            <person name="Nakamura Y."/>
            <person name="Ichinomiya M."/>
            <person name="Sato N."/>
            <person name="Blanc-Mathieu R."/>
            <person name="Endo H."/>
            <person name="Kuwata A."/>
            <person name="Ogata H."/>
        </authorList>
    </citation>
    <scope>NUCLEOTIDE SEQUENCE [LARGE SCALE GENOMIC DNA]</scope>
</reference>
<dbReference type="SUPFAM" id="SSF103473">
    <property type="entry name" value="MFS general substrate transporter"/>
    <property type="match status" value="1"/>
</dbReference>
<dbReference type="EMBL" id="BRYA01000072">
    <property type="protein sequence ID" value="GMI37210.1"/>
    <property type="molecule type" value="Genomic_DNA"/>
</dbReference>
<dbReference type="InterPro" id="IPR000849">
    <property type="entry name" value="Sugar_P_transporter"/>
</dbReference>
<dbReference type="InterPro" id="IPR020846">
    <property type="entry name" value="MFS_dom"/>
</dbReference>
<feature type="transmembrane region" description="Helical" evidence="8">
    <location>
        <begin position="358"/>
        <end position="380"/>
    </location>
</feature>
<dbReference type="Gene3D" id="1.20.1250.20">
    <property type="entry name" value="MFS general substrate transporter like domains"/>
    <property type="match status" value="2"/>
</dbReference>
<feature type="transmembrane region" description="Helical" evidence="8">
    <location>
        <begin position="136"/>
        <end position="158"/>
    </location>
</feature>
<dbReference type="InterPro" id="IPR036259">
    <property type="entry name" value="MFS_trans_sf"/>
</dbReference>
<dbReference type="PIRSF" id="PIRSF002808">
    <property type="entry name" value="Hexose_phosphate_transp"/>
    <property type="match status" value="1"/>
</dbReference>
<dbReference type="GO" id="GO:0005789">
    <property type="term" value="C:endoplasmic reticulum membrane"/>
    <property type="evidence" value="ECO:0007669"/>
    <property type="project" value="TreeGrafter"/>
</dbReference>
<feature type="transmembrane region" description="Helical" evidence="8">
    <location>
        <begin position="401"/>
        <end position="424"/>
    </location>
</feature>
<evidence type="ECO:0000256" key="1">
    <source>
        <dbReference type="ARBA" id="ARBA00004141"/>
    </source>
</evidence>
<organism evidence="10 11">
    <name type="scientific">Triparma columacea</name>
    <dbReference type="NCBI Taxonomy" id="722753"/>
    <lineage>
        <taxon>Eukaryota</taxon>
        <taxon>Sar</taxon>
        <taxon>Stramenopiles</taxon>
        <taxon>Ochrophyta</taxon>
        <taxon>Bolidophyceae</taxon>
        <taxon>Parmales</taxon>
        <taxon>Triparmaceae</taxon>
        <taxon>Triparma</taxon>
    </lineage>
</organism>
<feature type="transmembrane region" description="Helical" evidence="8">
    <location>
        <begin position="270"/>
        <end position="290"/>
    </location>
</feature>
<dbReference type="InterPro" id="IPR011701">
    <property type="entry name" value="MFS"/>
</dbReference>
<dbReference type="AlphaFoldDB" id="A0A9W7G8Q3"/>
<evidence type="ECO:0000256" key="2">
    <source>
        <dbReference type="ARBA" id="ARBA00009598"/>
    </source>
</evidence>
<sequence length="482" mass="51788">MSEKTPLNTAYKDPSALVDLARLKNYQKYVFFVTFGSYFMSHFARKCYSTVKKQLVDEGGYSSLTLSEMDTTFMATYAIGSFVSGRLGDIYRPTTVLAIGLYGSGICLGFMVANLLMDYEHMSKLLGDSIMLGTYFLFGFAQSTGGPVGTAIMGNWFCDSASVSNRGTIFGLWTCHQYLGDICAAVCTALILHLEFNWLWALVLPAVCSVAWGGLCMTLTPDPDEMGIRVDALTKPKDPSSAPLPLISSTSPPAPHAAISFFDALMIPNVLAYAVAFGFFKLINYVLFFWLPFFLNTHFDSVTANLIAALYSLGMMPGGIIVGKASDIFGGRRATVIAVFMLFLVPCLLVFATSQDDLPPLVLFSMLCLMGILVGGPNNIITSAVAADLADHPSIAGSKKALGTVTGIINGSGSITASIGLLAVGPLQRSYGWGSVWYFLVGCTVVGTALMGPKIWREISGEEGIKKGKGRTGQKTYQTIKT</sequence>
<evidence type="ECO:0000256" key="8">
    <source>
        <dbReference type="SAM" id="Phobius"/>
    </source>
</evidence>
<feature type="transmembrane region" description="Helical" evidence="8">
    <location>
        <begin position="436"/>
        <end position="456"/>
    </location>
</feature>
<evidence type="ECO:0000256" key="4">
    <source>
        <dbReference type="ARBA" id="ARBA00022597"/>
    </source>
</evidence>
<dbReference type="Proteomes" id="UP001165065">
    <property type="component" value="Unassembled WGS sequence"/>
</dbReference>
<evidence type="ECO:0000259" key="9">
    <source>
        <dbReference type="PROSITE" id="PS50850"/>
    </source>
</evidence>
<proteinExistence type="inferred from homology"/>
<dbReference type="GO" id="GO:0022857">
    <property type="term" value="F:transmembrane transporter activity"/>
    <property type="evidence" value="ECO:0007669"/>
    <property type="project" value="InterPro"/>
</dbReference>
<comment type="similarity">
    <text evidence="2">Belongs to the major facilitator superfamily. Organophosphate:Pi antiporter (OPA) (TC 2.A.1.4) family.</text>
</comment>
<dbReference type="PANTHER" id="PTHR43184:SF12">
    <property type="entry name" value="SUGAR PHOSPHATE EXCHANGER 3"/>
    <property type="match status" value="1"/>
</dbReference>
<keyword evidence="6 8" id="KW-1133">Transmembrane helix</keyword>
<evidence type="ECO:0000256" key="3">
    <source>
        <dbReference type="ARBA" id="ARBA00022448"/>
    </source>
</evidence>
<keyword evidence="5 8" id="KW-0812">Transmembrane</keyword>
<dbReference type="Pfam" id="PF07690">
    <property type="entry name" value="MFS_1"/>
    <property type="match status" value="1"/>
</dbReference>
<comment type="caution">
    <text evidence="10">The sequence shown here is derived from an EMBL/GenBank/DDBJ whole genome shotgun (WGS) entry which is preliminary data.</text>
</comment>
<evidence type="ECO:0000256" key="6">
    <source>
        <dbReference type="ARBA" id="ARBA00022989"/>
    </source>
</evidence>
<feature type="transmembrane region" description="Helical" evidence="8">
    <location>
        <begin position="334"/>
        <end position="352"/>
    </location>
</feature>
<feature type="transmembrane region" description="Helical" evidence="8">
    <location>
        <begin position="170"/>
        <end position="192"/>
    </location>
</feature>
<dbReference type="OrthoDB" id="3639251at2759"/>
<feature type="transmembrane region" description="Helical" evidence="8">
    <location>
        <begin position="198"/>
        <end position="219"/>
    </location>
</feature>
<gene>
    <name evidence="10" type="ORF">TrCOL_g10032</name>
</gene>
<feature type="transmembrane region" description="Helical" evidence="8">
    <location>
        <begin position="96"/>
        <end position="116"/>
    </location>
</feature>
<evidence type="ECO:0000313" key="11">
    <source>
        <dbReference type="Proteomes" id="UP001165065"/>
    </source>
</evidence>
<comment type="subcellular location">
    <subcellularLocation>
        <location evidence="1">Membrane</location>
        <topology evidence="1">Multi-pass membrane protein</topology>
    </subcellularLocation>
</comment>
<feature type="transmembrane region" description="Helical" evidence="8">
    <location>
        <begin position="302"/>
        <end position="322"/>
    </location>
</feature>